<dbReference type="Gene3D" id="3.30.830.10">
    <property type="entry name" value="Metalloenzyme, LuxS/M16 peptidase-like"/>
    <property type="match status" value="2"/>
</dbReference>
<dbReference type="KEGG" id="bcad:DBX24_00905"/>
<gene>
    <name evidence="1" type="ORF">DBX24_00905</name>
</gene>
<reference evidence="1 2" key="1">
    <citation type="submission" date="2018-04" db="EMBL/GenBank/DDBJ databases">
        <title>Characteristic and Complete Genome Sequencing of A Novel Member of Infective Endocarditis Causative Bacteria: Bergeyella cardium QL-PH.</title>
        <authorList>
            <person name="Pan H."/>
            <person name="Sun E."/>
            <person name="Zhang Y."/>
        </authorList>
    </citation>
    <scope>NUCLEOTIDE SEQUENCE [LARGE SCALE GENOMIC DNA]</scope>
    <source>
        <strain evidence="1 2">HPQL</strain>
    </source>
</reference>
<dbReference type="SUPFAM" id="SSF63411">
    <property type="entry name" value="LuxS/MPP-like metallohydrolase"/>
    <property type="match status" value="2"/>
</dbReference>
<dbReference type="OrthoDB" id="9811314at2"/>
<evidence type="ECO:0000313" key="2">
    <source>
        <dbReference type="Proteomes" id="UP000464318"/>
    </source>
</evidence>
<protein>
    <submittedName>
        <fullName evidence="1">Insulinase family protein</fullName>
    </submittedName>
</protein>
<accession>A0A6P1QRZ5</accession>
<dbReference type="InterPro" id="IPR007863">
    <property type="entry name" value="Peptidase_M16_C"/>
</dbReference>
<dbReference type="EMBL" id="CP029149">
    <property type="protein sequence ID" value="QHN64549.1"/>
    <property type="molecule type" value="Genomic_DNA"/>
</dbReference>
<evidence type="ECO:0000313" key="1">
    <source>
        <dbReference type="EMBL" id="QHN64549.1"/>
    </source>
</evidence>
<dbReference type="RefSeq" id="WP_160223679.1">
    <property type="nucleotide sequence ID" value="NZ_CP029149.1"/>
</dbReference>
<name>A0A6P1QRZ5_9FLAO</name>
<sequence length="678" mass="74631">MKNIKYIAAAFLISGMLSAQNIDINAMPKPAATPVINIAKPKTFQLKNGLTVLVVENHKLPRVNIELTIDRPPLYEGEIAGVGGILSSQLGTGTTSLSKDEYNKKVDFYGAKIGFGESGAVANTLSKYSKQVISLMADAIANPKFSVEEVNKSKERAIEGLRSEEKSAEAIARRVQRALTYGKNTPRGEFETEESINKIQLKDVQDFYEKYYTPNNAYLVIVGDVKTDDIKNLIKKEFGKWKKSKAKFTALEPAQNVATEVNIVDVPTAVQSVIYIGNISTLKKKDPQYFSGVLANYILGGGGEARLFMNLREKNGFTYGAYSNLSTGKYSPKFTANASVRNEVTDKAVQEFMNELKGISAIKLDELENAKAKLKGQFIMSLEKPETIAEFALSEKLENLPEGFYNNYLKSIDKVTIADTENAAKANILPNQSRIFIAGKASEIADSVEKLGYPVKYFDAYANPTQKPATKKIDANVTVESIAQKFISATGSKAAIEKVKYLTTNASGTVQGMALELSTIKGKKGEFLMEMKMMGNTVQKMVFNGKDGYIVAQGNKVPMPEEAKAEMKAEAGLFPEANFTKDKVELKGIENINGEDAYALKQGSTTYYYSVKSGLKLGELKLQKANGQEISIPTYYSDYKEVQGLKLPFKITQNINGMEMIFNVNSYEINKATEATFK</sequence>
<dbReference type="AlphaFoldDB" id="A0A6P1QRZ5"/>
<dbReference type="PANTHER" id="PTHR11851:SF224">
    <property type="entry name" value="PROCESSING PROTEASE"/>
    <property type="match status" value="1"/>
</dbReference>
<dbReference type="PANTHER" id="PTHR11851">
    <property type="entry name" value="METALLOPROTEASE"/>
    <property type="match status" value="1"/>
</dbReference>
<dbReference type="GO" id="GO:0046872">
    <property type="term" value="F:metal ion binding"/>
    <property type="evidence" value="ECO:0007669"/>
    <property type="project" value="InterPro"/>
</dbReference>
<proteinExistence type="predicted"/>
<keyword evidence="2" id="KW-1185">Reference proteome</keyword>
<dbReference type="Pfam" id="PF05193">
    <property type="entry name" value="Peptidase_M16_C"/>
    <property type="match status" value="1"/>
</dbReference>
<dbReference type="InterPro" id="IPR050361">
    <property type="entry name" value="MPP/UQCRC_Complex"/>
</dbReference>
<dbReference type="Proteomes" id="UP000464318">
    <property type="component" value="Chromosome"/>
</dbReference>
<organism evidence="1 2">
    <name type="scientific">Bergeyella cardium</name>
    <dbReference type="NCBI Taxonomy" id="1585976"/>
    <lineage>
        <taxon>Bacteria</taxon>
        <taxon>Pseudomonadati</taxon>
        <taxon>Bacteroidota</taxon>
        <taxon>Flavobacteriia</taxon>
        <taxon>Flavobacteriales</taxon>
        <taxon>Weeksellaceae</taxon>
        <taxon>Bergeyella</taxon>
    </lineage>
</organism>
<dbReference type="InterPro" id="IPR011249">
    <property type="entry name" value="Metalloenz_LuxS/M16"/>
</dbReference>